<dbReference type="AlphaFoldDB" id="A0AAW0PTJ5"/>
<keyword evidence="3" id="KW-1185">Reference proteome</keyword>
<evidence type="ECO:0000256" key="1">
    <source>
        <dbReference type="SAM" id="MobiDB-lite"/>
    </source>
</evidence>
<sequence length="357" mass="38748">MAADLSMDKTREKPIDLDLRSTDATENTLDQQKEREMVMALKKACATAKKQEEQRRFIKELTVVLELEGGSEVSPMALIRAVKEESGNILACRQISKQKYEVTVTTAKAKERLLDGFRIGETKVHGRDVTTDELVVSFMGLPAYIKDEEIEGKLLFWGVTPVSEVRRRMWPGTTVADGTRWVTGESGQEGESEQGEQTEGDLVQLSADPSEPSQTEDVPVSLISDSDEASGQAEAAVTPCVGSASTQKEGAHMCSAPNATAEAAEPGRGMGAGTDPHLTLEGERQDTGPCKSSRQEGGKERGMGLSDSEGRKRSSSRKRGARPSGQTEQAQTMLPTQEKTKTPSVHPFQCPLEIIHT</sequence>
<feature type="compositionally biased region" description="Basic and acidic residues" evidence="1">
    <location>
        <begin position="293"/>
        <end position="312"/>
    </location>
</feature>
<organism evidence="2 3">
    <name type="scientific">Mugilogobius chulae</name>
    <name type="common">yellowstripe goby</name>
    <dbReference type="NCBI Taxonomy" id="88201"/>
    <lineage>
        <taxon>Eukaryota</taxon>
        <taxon>Metazoa</taxon>
        <taxon>Chordata</taxon>
        <taxon>Craniata</taxon>
        <taxon>Vertebrata</taxon>
        <taxon>Euteleostomi</taxon>
        <taxon>Actinopterygii</taxon>
        <taxon>Neopterygii</taxon>
        <taxon>Teleostei</taxon>
        <taxon>Neoteleostei</taxon>
        <taxon>Acanthomorphata</taxon>
        <taxon>Gobiaria</taxon>
        <taxon>Gobiiformes</taxon>
        <taxon>Gobioidei</taxon>
        <taxon>Gobiidae</taxon>
        <taxon>Gobionellinae</taxon>
        <taxon>Mugilogobius</taxon>
    </lineage>
</organism>
<gene>
    <name evidence="2" type="ORF">WMY93_006442</name>
</gene>
<reference evidence="3" key="1">
    <citation type="submission" date="2024-04" db="EMBL/GenBank/DDBJ databases">
        <title>Salinicola lusitanus LLJ914,a marine bacterium isolated from the Okinawa Trough.</title>
        <authorList>
            <person name="Li J."/>
        </authorList>
    </citation>
    <scope>NUCLEOTIDE SEQUENCE [LARGE SCALE GENOMIC DNA]</scope>
</reference>
<dbReference type="Proteomes" id="UP001460270">
    <property type="component" value="Unassembled WGS sequence"/>
</dbReference>
<feature type="region of interest" description="Disordered" evidence="1">
    <location>
        <begin position="176"/>
        <end position="200"/>
    </location>
</feature>
<dbReference type="EMBL" id="JBBPFD010000004">
    <property type="protein sequence ID" value="KAK7930047.1"/>
    <property type="molecule type" value="Genomic_DNA"/>
</dbReference>
<protein>
    <submittedName>
        <fullName evidence="2">Uncharacterized protein</fullName>
    </submittedName>
</protein>
<feature type="compositionally biased region" description="Polar residues" evidence="1">
    <location>
        <begin position="326"/>
        <end position="337"/>
    </location>
</feature>
<proteinExistence type="predicted"/>
<name>A0AAW0PTJ5_9GOBI</name>
<feature type="compositionally biased region" description="Basic and acidic residues" evidence="1">
    <location>
        <begin position="1"/>
        <end position="23"/>
    </location>
</feature>
<feature type="region of interest" description="Disordered" evidence="1">
    <location>
        <begin position="251"/>
        <end position="357"/>
    </location>
</feature>
<feature type="compositionally biased region" description="Acidic residues" evidence="1">
    <location>
        <begin position="188"/>
        <end position="199"/>
    </location>
</feature>
<evidence type="ECO:0000313" key="2">
    <source>
        <dbReference type="EMBL" id="KAK7930047.1"/>
    </source>
</evidence>
<accession>A0AAW0PTJ5</accession>
<comment type="caution">
    <text evidence="2">The sequence shown here is derived from an EMBL/GenBank/DDBJ whole genome shotgun (WGS) entry which is preliminary data.</text>
</comment>
<evidence type="ECO:0000313" key="3">
    <source>
        <dbReference type="Proteomes" id="UP001460270"/>
    </source>
</evidence>
<feature type="region of interest" description="Disordered" evidence="1">
    <location>
        <begin position="1"/>
        <end position="26"/>
    </location>
</feature>